<keyword evidence="2" id="KW-1185">Reference proteome</keyword>
<proteinExistence type="predicted"/>
<sequence>CGPPFLGMISVLGITGWPHSDSSCHAHLKVVLFNVACMDGLHSKCIKNRSQNTGVDLAWAKDT</sequence>
<evidence type="ECO:0000313" key="1">
    <source>
        <dbReference type="EMBL" id="MEQ2225047.1"/>
    </source>
</evidence>
<name>A0ABV0SWR0_9TELE</name>
<feature type="non-terminal residue" evidence="1">
    <location>
        <position position="1"/>
    </location>
</feature>
<accession>A0ABV0SWR0</accession>
<reference evidence="1 2" key="1">
    <citation type="submission" date="2021-06" db="EMBL/GenBank/DDBJ databases">
        <authorList>
            <person name="Palmer J.M."/>
        </authorList>
    </citation>
    <scope>NUCLEOTIDE SEQUENCE [LARGE SCALE GENOMIC DNA]</scope>
    <source>
        <strain evidence="2">if_2019</strain>
        <tissue evidence="1">Muscle</tissue>
    </source>
</reference>
<dbReference type="Proteomes" id="UP001482620">
    <property type="component" value="Unassembled WGS sequence"/>
</dbReference>
<gene>
    <name evidence="1" type="ORF">ILYODFUR_013510</name>
</gene>
<protein>
    <submittedName>
        <fullName evidence="1">Uncharacterized protein</fullName>
    </submittedName>
</protein>
<organism evidence="1 2">
    <name type="scientific">Ilyodon furcidens</name>
    <name type="common">goldbreast splitfin</name>
    <dbReference type="NCBI Taxonomy" id="33524"/>
    <lineage>
        <taxon>Eukaryota</taxon>
        <taxon>Metazoa</taxon>
        <taxon>Chordata</taxon>
        <taxon>Craniata</taxon>
        <taxon>Vertebrata</taxon>
        <taxon>Euteleostomi</taxon>
        <taxon>Actinopterygii</taxon>
        <taxon>Neopterygii</taxon>
        <taxon>Teleostei</taxon>
        <taxon>Neoteleostei</taxon>
        <taxon>Acanthomorphata</taxon>
        <taxon>Ovalentaria</taxon>
        <taxon>Atherinomorphae</taxon>
        <taxon>Cyprinodontiformes</taxon>
        <taxon>Goodeidae</taxon>
        <taxon>Ilyodon</taxon>
    </lineage>
</organism>
<dbReference type="EMBL" id="JAHRIQ010012686">
    <property type="protein sequence ID" value="MEQ2225047.1"/>
    <property type="molecule type" value="Genomic_DNA"/>
</dbReference>
<comment type="caution">
    <text evidence="1">The sequence shown here is derived from an EMBL/GenBank/DDBJ whole genome shotgun (WGS) entry which is preliminary data.</text>
</comment>
<evidence type="ECO:0000313" key="2">
    <source>
        <dbReference type="Proteomes" id="UP001482620"/>
    </source>
</evidence>